<reference evidence="12 13" key="1">
    <citation type="submission" date="2017-12" db="EMBL/GenBank/DDBJ databases">
        <title>Hemimetabolous genomes reveal molecular basis of termite eusociality.</title>
        <authorList>
            <person name="Harrison M.C."/>
            <person name="Jongepier E."/>
            <person name="Robertson H.M."/>
            <person name="Arning N."/>
            <person name="Bitard-Feildel T."/>
            <person name="Chao H."/>
            <person name="Childers C.P."/>
            <person name="Dinh H."/>
            <person name="Doddapaneni H."/>
            <person name="Dugan S."/>
            <person name="Gowin J."/>
            <person name="Greiner C."/>
            <person name="Han Y."/>
            <person name="Hu H."/>
            <person name="Hughes D.S.T."/>
            <person name="Huylmans A.-K."/>
            <person name="Kemena C."/>
            <person name="Kremer L.P.M."/>
            <person name="Lee S.L."/>
            <person name="Lopez-Ezquerra A."/>
            <person name="Mallet L."/>
            <person name="Monroy-Kuhn J.M."/>
            <person name="Moser A."/>
            <person name="Murali S.C."/>
            <person name="Muzny D.M."/>
            <person name="Otani S."/>
            <person name="Piulachs M.-D."/>
            <person name="Poelchau M."/>
            <person name="Qu J."/>
            <person name="Schaub F."/>
            <person name="Wada-Katsumata A."/>
            <person name="Worley K.C."/>
            <person name="Xie Q."/>
            <person name="Ylla G."/>
            <person name="Poulsen M."/>
            <person name="Gibbs R.A."/>
            <person name="Schal C."/>
            <person name="Richards S."/>
            <person name="Belles X."/>
            <person name="Korb J."/>
            <person name="Bornberg-Bauer E."/>
        </authorList>
    </citation>
    <scope>NUCLEOTIDE SEQUENCE [LARGE SCALE GENOMIC DNA]</scope>
    <source>
        <tissue evidence="12">Whole body</tissue>
    </source>
</reference>
<comment type="caution">
    <text evidence="12">The sequence shown here is derived from an EMBL/GenBank/DDBJ whole genome shotgun (WGS) entry which is preliminary data.</text>
</comment>
<dbReference type="FunCoup" id="A0A2J7Q4D4">
    <property type="interactions" value="126"/>
</dbReference>
<dbReference type="Gene3D" id="2.40.160.110">
    <property type="match status" value="1"/>
</dbReference>
<keyword evidence="3" id="KW-0732">Signal</keyword>
<sequence>MQERRFIAFYFLAVYTAFTAFQIVCLCDAQNISGEDEESSNSTSSSSSRPEAEEELTTEVGKSKLVGDTLNAESQLSESAANKETLKATYGTVLPSTSSYISLYSLTRDGNPCILLQVDASVTFTYKTKSGDDREKSEYLPAQVETSGDCKEEDAATFNLKWESYVLRWSFAKTPGRERWYVNDVKLSISITDKLFQNVNRQGPRLLKTHKSPTMLFPTPVGKSYSCQSETSVELQDGDVSATVFLRGFKLQPFISKKDFGPVYECSPGGGFAFRDETAPIAVGSTLAIVVLLTVTGYGVYRYVKIKKVQYDTME</sequence>
<dbReference type="OrthoDB" id="6248302at2759"/>
<feature type="region of interest" description="Disordered" evidence="9">
    <location>
        <begin position="34"/>
        <end position="64"/>
    </location>
</feature>
<accession>A0A2J7Q4D4</accession>
<keyword evidence="13" id="KW-1185">Reference proteome</keyword>
<gene>
    <name evidence="12" type="ORF">B7P43_G10594</name>
</gene>
<evidence type="ECO:0000256" key="3">
    <source>
        <dbReference type="ARBA" id="ARBA00022729"/>
    </source>
</evidence>
<comment type="caution">
    <text evidence="8">Lacks conserved residue(s) required for the propagation of feature annotation.</text>
</comment>
<evidence type="ECO:0000256" key="9">
    <source>
        <dbReference type="SAM" id="MobiDB-lite"/>
    </source>
</evidence>
<dbReference type="GO" id="GO:0031902">
    <property type="term" value="C:late endosome membrane"/>
    <property type="evidence" value="ECO:0007669"/>
    <property type="project" value="TreeGrafter"/>
</dbReference>
<evidence type="ECO:0000256" key="2">
    <source>
        <dbReference type="ARBA" id="ARBA00022692"/>
    </source>
</evidence>
<evidence type="ECO:0000259" key="11">
    <source>
        <dbReference type="Pfam" id="PF01299"/>
    </source>
</evidence>
<dbReference type="InterPro" id="IPR048528">
    <property type="entry name" value="Lamp2-like_luminal"/>
</dbReference>
<dbReference type="InterPro" id="IPR002000">
    <property type="entry name" value="Lysosome-assoc_membr_glycop"/>
</dbReference>
<dbReference type="GO" id="GO:0005886">
    <property type="term" value="C:plasma membrane"/>
    <property type="evidence" value="ECO:0007669"/>
    <property type="project" value="TreeGrafter"/>
</dbReference>
<feature type="compositionally biased region" description="Low complexity" evidence="9">
    <location>
        <begin position="40"/>
        <end position="49"/>
    </location>
</feature>
<evidence type="ECO:0000256" key="1">
    <source>
        <dbReference type="ARBA" id="ARBA00004530"/>
    </source>
</evidence>
<organism evidence="12 13">
    <name type="scientific">Cryptotermes secundus</name>
    <dbReference type="NCBI Taxonomy" id="105785"/>
    <lineage>
        <taxon>Eukaryota</taxon>
        <taxon>Metazoa</taxon>
        <taxon>Ecdysozoa</taxon>
        <taxon>Arthropoda</taxon>
        <taxon>Hexapoda</taxon>
        <taxon>Insecta</taxon>
        <taxon>Pterygota</taxon>
        <taxon>Neoptera</taxon>
        <taxon>Polyneoptera</taxon>
        <taxon>Dictyoptera</taxon>
        <taxon>Blattodea</taxon>
        <taxon>Blattoidea</taxon>
        <taxon>Termitoidae</taxon>
        <taxon>Kalotermitidae</taxon>
        <taxon>Cryptotermitinae</taxon>
        <taxon>Cryptotermes</taxon>
    </lineage>
</organism>
<feature type="transmembrane region" description="Helical" evidence="10">
    <location>
        <begin position="281"/>
        <end position="301"/>
    </location>
</feature>
<dbReference type="EMBL" id="NEVH01018385">
    <property type="protein sequence ID" value="PNF23429.1"/>
    <property type="molecule type" value="Genomic_DNA"/>
</dbReference>
<dbReference type="PANTHER" id="PTHR11506:SF40">
    <property type="entry name" value="LYSOSOME-ASSOCIATED MEMBRANE GLYCOPROTEIN 5"/>
    <property type="match status" value="1"/>
</dbReference>
<dbReference type="AlphaFoldDB" id="A0A2J7Q4D4"/>
<feature type="domain" description="Lysosome-associated membrane glycoprotein 2-like luminal" evidence="11">
    <location>
        <begin position="103"/>
        <end position="254"/>
    </location>
</feature>
<evidence type="ECO:0000256" key="6">
    <source>
        <dbReference type="ARBA" id="ARBA00023136"/>
    </source>
</evidence>
<dbReference type="Proteomes" id="UP000235965">
    <property type="component" value="Unassembled WGS sequence"/>
</dbReference>
<dbReference type="PRINTS" id="PR00336">
    <property type="entry name" value="LYSASSOCTDMP"/>
</dbReference>
<evidence type="ECO:0000256" key="8">
    <source>
        <dbReference type="PROSITE-ProRule" id="PRU00740"/>
    </source>
</evidence>
<comment type="subcellular location">
    <subcellularLocation>
        <location evidence="1">Endosome membrane</location>
        <topology evidence="1">Single-pass type I membrane protein</topology>
    </subcellularLocation>
    <subcellularLocation>
        <location evidence="8">Membrane</location>
        <topology evidence="8">Single-pass type I membrane protein</topology>
    </subcellularLocation>
</comment>
<dbReference type="GO" id="GO:0005765">
    <property type="term" value="C:lysosomal membrane"/>
    <property type="evidence" value="ECO:0007669"/>
    <property type="project" value="TreeGrafter"/>
</dbReference>
<dbReference type="PROSITE" id="PS51407">
    <property type="entry name" value="LAMP_3"/>
    <property type="match status" value="1"/>
</dbReference>
<comment type="similarity">
    <text evidence="8">Belongs to the LAMP family.</text>
</comment>
<evidence type="ECO:0000256" key="10">
    <source>
        <dbReference type="SAM" id="Phobius"/>
    </source>
</evidence>
<keyword evidence="4" id="KW-0967">Endosome</keyword>
<evidence type="ECO:0000256" key="7">
    <source>
        <dbReference type="ARBA" id="ARBA00023180"/>
    </source>
</evidence>
<dbReference type="InParanoid" id="A0A2J7Q4D4"/>
<feature type="transmembrane region" description="Helical" evidence="10">
    <location>
        <begin position="7"/>
        <end position="24"/>
    </location>
</feature>
<dbReference type="Pfam" id="PF01299">
    <property type="entry name" value="Lamp2-like_luminal"/>
    <property type="match status" value="1"/>
</dbReference>
<evidence type="ECO:0000313" key="13">
    <source>
        <dbReference type="Proteomes" id="UP000235965"/>
    </source>
</evidence>
<dbReference type="STRING" id="105785.A0A2J7Q4D4"/>
<keyword evidence="7" id="KW-0325">Glycoprotein</keyword>
<keyword evidence="2 8" id="KW-0812">Transmembrane</keyword>
<evidence type="ECO:0000313" key="12">
    <source>
        <dbReference type="EMBL" id="PNF23429.1"/>
    </source>
</evidence>
<evidence type="ECO:0000256" key="4">
    <source>
        <dbReference type="ARBA" id="ARBA00022753"/>
    </source>
</evidence>
<dbReference type="GO" id="GO:0072594">
    <property type="term" value="P:establishment of protein localization to organelle"/>
    <property type="evidence" value="ECO:0007669"/>
    <property type="project" value="TreeGrafter"/>
</dbReference>
<evidence type="ECO:0000256" key="5">
    <source>
        <dbReference type="ARBA" id="ARBA00022989"/>
    </source>
</evidence>
<keyword evidence="6 8" id="KW-0472">Membrane</keyword>
<keyword evidence="5 10" id="KW-1133">Transmembrane helix</keyword>
<dbReference type="PANTHER" id="PTHR11506">
    <property type="entry name" value="LYSOSOME-ASSOCIATED MEMBRANE GLYCOPROTEIN"/>
    <property type="match status" value="1"/>
</dbReference>
<proteinExistence type="inferred from homology"/>
<name>A0A2J7Q4D4_9NEOP</name>
<protein>
    <recommendedName>
        <fullName evidence="11">Lysosome-associated membrane glycoprotein 2-like luminal domain-containing protein</fullName>
    </recommendedName>
</protein>